<reference evidence="1 2" key="1">
    <citation type="submission" date="2019-03" db="EMBL/GenBank/DDBJ databases">
        <title>Genomic Encyclopedia of Type Strains, Phase IV (KMG-IV): sequencing the most valuable type-strain genomes for metagenomic binning, comparative biology and taxonomic classification.</title>
        <authorList>
            <person name="Goeker M."/>
        </authorList>
    </citation>
    <scope>NUCLEOTIDE SEQUENCE [LARGE SCALE GENOMIC DNA]</scope>
    <source>
        <strain evidence="1 2">DSM 28697</strain>
    </source>
</reference>
<evidence type="ECO:0000313" key="2">
    <source>
        <dbReference type="Proteomes" id="UP000295632"/>
    </source>
</evidence>
<organism evidence="1 2">
    <name type="scientific">Aureibacillus halotolerans</name>
    <dbReference type="NCBI Taxonomy" id="1508390"/>
    <lineage>
        <taxon>Bacteria</taxon>
        <taxon>Bacillati</taxon>
        <taxon>Bacillota</taxon>
        <taxon>Bacilli</taxon>
        <taxon>Bacillales</taxon>
        <taxon>Bacillaceae</taxon>
        <taxon>Aureibacillus</taxon>
    </lineage>
</organism>
<protein>
    <submittedName>
        <fullName evidence="1">Uncharacterized protein DUF2487</fullName>
    </submittedName>
</protein>
<dbReference type="InterPro" id="IPR019615">
    <property type="entry name" value="DUF2487"/>
</dbReference>
<dbReference type="Proteomes" id="UP000295632">
    <property type="component" value="Unassembled WGS sequence"/>
</dbReference>
<name>A0A4V3D5W7_9BACI</name>
<gene>
    <name evidence="1" type="ORF">EV213_10395</name>
</gene>
<dbReference type="AlphaFoldDB" id="A0A4V3D5W7"/>
<evidence type="ECO:0000313" key="1">
    <source>
        <dbReference type="EMBL" id="TDQ41517.1"/>
    </source>
</evidence>
<accession>A0A4V3D5W7</accession>
<dbReference type="RefSeq" id="WP_133579388.1">
    <property type="nucleotide sequence ID" value="NZ_SNYJ01000003.1"/>
</dbReference>
<comment type="caution">
    <text evidence="1">The sequence shown here is derived from an EMBL/GenBank/DDBJ whole genome shotgun (WGS) entry which is preliminary data.</text>
</comment>
<sequence>MKWTMKDVGTFTQEPEQMDTVIVPLIPITLGGQAKATAGMGEYLQYVLLELERQFHGRILILPALTYWSGHEPEQTLQSWIEEAKKANVKHVFTLTCDPYWRGKDVAGANEVIWLPASMSEHMDEEMRRKIVRDQVSTLIGVFTSVWFSME</sequence>
<dbReference type="EMBL" id="SNYJ01000003">
    <property type="protein sequence ID" value="TDQ41517.1"/>
    <property type="molecule type" value="Genomic_DNA"/>
</dbReference>
<dbReference type="OrthoDB" id="2678750at2"/>
<dbReference type="Pfam" id="PF10673">
    <property type="entry name" value="DUF2487"/>
    <property type="match status" value="1"/>
</dbReference>
<keyword evidence="2" id="KW-1185">Reference proteome</keyword>
<proteinExistence type="predicted"/>